<evidence type="ECO:0000313" key="1">
    <source>
        <dbReference type="EMBL" id="CAJ2675430.1"/>
    </source>
</evidence>
<sequence length="1814" mass="206919">MASSITYTFTYDVFLSFRGIDTRYTFIGYLHKALHDKGITTFIDDNHLQKGDQITPSLLKAIENSRIAIVVLSKNYASSSFCLQELCKILDCVTENGVLVWPVFYDVEPSNVRKLSGSFGEAMAVHEVRYNGEIDRLEKWKKALKQVANLAGFHYKKGDGYEHEFIGKIVEQVSREIKPVTLPVVEYRVGLEPQRQNVLSLLNVGCDDRVVMVGIHGIGGIGKTTLALEVYNLIVHQFEGSCFLENVRENSEKHGLIYLQKIILSEIVGEKDIELTSVKQGMSVIQQRLRQKKVLLLLDDVDEEKQLNAIAGRRDWFGLGSRVIITTRDKGLLTCHGVESTYEVHELSKKDAFELLTQKAFKTNKVCPNYADVLNRTLTYASGLPLALEVIGSHLFNKTIEQCKSTLDRYERIPDKKMQTILKVSFDVLEEEEKSVFLDIACCFKGNDLAVVNEMLHAHHGDNMEDHIRVLVEKSLIKITESRMVTLHDVIEDMGKEIVRQESPKEPGKRSRLWCPEDIVEVLEDNTGTSKIEIIYLDSSVEVKWDEEAFKKMKNLRTLIIRHGAFSESPKHLPNSLRVLEWWKYPSGGVPSDFYPKKLAICKFAFDFTSFVWGDFLKKKFQNMRVLNIDSCECLAQMPDISGLLNLEELSFQYCDNLITIDDSVGLLGKLKILRVGSCKKLKSFPPLKLISLEELDLSYCDSLESFPHMVDGLLNKLKIFNVKNCNAIRSIPPLKLASLEELNLLYCESLECFPPVVDGLLEKLKILRVISCSNMRSIPLLKLDSLEELNLSFCDSLESFPPIVNGLLGKLKFLTVTYCCKLNNIPPLKLDSLEQLDLSFCDRLHSFPPVVDGLLEKLQILKVICCNHIRSIPPLKLDSLKELRFSYCDCLENFPPVVDGLLDNLKFLSIESCNNVKRIPALRLASLEELELSNCWSLESFPPVVGLLEKLKILRLKCCNIRSIPPLKLDFLEELDMSYCDSLESLPPMMDGSLEKLKFLSIRYCRKLRSIPPLKLDSLELLNISYCESLDSFPPVVDGLLEKLKIMRVISCKNLKSIPPLKLTLLEELDLCYCDSLESFPTVVDDLLGKLKLLSIKGCNSLKSIPPLKLASLEKLDLSNCDNLESFSPVVDGFMDKLKFLSVMYCPKLRSIPPLKLAFLEKLDLSYCDSLENFPLVVDGLLEKLRILRLIGCICIQSIPPLKFASLEELNLSYCDNLESFPHLIDGLLGKLKFFSVRYCYKLKSIPHLKLDLLEQFVFSYCNSLESFPPIVDGQLRKLKILRVTNCSNIKSIPPLNLASLEELNLSYCDNLESFPDFVDGFPSNLKVLSVRYCRKLKSIPPLKFALLEVLDLSYCDSLESFPKILCKMENIRQVHWYTTPVKELPFCFHNLTQLRTLYLCNCGIVQLPTSIVMMQELAELIIEDGGWIFPKEDQGEEQVISMQSSQVEFLRLWNCNLSDESLAIGLKWFANVKELYLNGSNFTILPECIEKCHFLWKLVLDNCENLLEIKGIPPSLKTFSAMNCISLTTSCTSKFLNQELHESGNTSFVFPQEEIPKWIDQQCMEGLPISFWFRNKFPAIVLCVVSPLTRDKSHSDVKVIINGKTFFYRDGEDEYECPISFHLHLFHIQIEKFDDDVDEALLENEWNHVVVDFRFEFQNSGIHVLKEKSSMMDIRFTNPENDVNTGVTLYNRTESLLSSNDSDVDKREWDQINSTNSKTPPYSYSIPLNITHGHDVDCQRGRLRDRSFCRGCVAAAAVCILFCKLQILAIIFLFFLFFCFFSILSLQLPSTSQNCYVFMIHKYMIGLGYAFL</sequence>
<keyword evidence="2" id="KW-1185">Reference proteome</keyword>
<dbReference type="EMBL" id="CASHSV030000716">
    <property type="protein sequence ID" value="CAJ2675430.1"/>
    <property type="molecule type" value="Genomic_DNA"/>
</dbReference>
<organism evidence="1 2">
    <name type="scientific">Trifolium pratense</name>
    <name type="common">Red clover</name>
    <dbReference type="NCBI Taxonomy" id="57577"/>
    <lineage>
        <taxon>Eukaryota</taxon>
        <taxon>Viridiplantae</taxon>
        <taxon>Streptophyta</taxon>
        <taxon>Embryophyta</taxon>
        <taxon>Tracheophyta</taxon>
        <taxon>Spermatophyta</taxon>
        <taxon>Magnoliopsida</taxon>
        <taxon>eudicotyledons</taxon>
        <taxon>Gunneridae</taxon>
        <taxon>Pentapetalae</taxon>
        <taxon>rosids</taxon>
        <taxon>fabids</taxon>
        <taxon>Fabales</taxon>
        <taxon>Fabaceae</taxon>
        <taxon>Papilionoideae</taxon>
        <taxon>50 kb inversion clade</taxon>
        <taxon>NPAAA clade</taxon>
        <taxon>Hologalegina</taxon>
        <taxon>IRL clade</taxon>
        <taxon>Trifolieae</taxon>
        <taxon>Trifolium</taxon>
    </lineage>
</organism>
<protein>
    <submittedName>
        <fullName evidence="1">Uncharacterized protein</fullName>
    </submittedName>
</protein>
<proteinExistence type="predicted"/>
<name>A0ACB0M2K2_TRIPR</name>
<gene>
    <name evidence="1" type="ORF">MILVUS5_LOCUS38457</name>
</gene>
<reference evidence="1" key="1">
    <citation type="submission" date="2023-10" db="EMBL/GenBank/DDBJ databases">
        <authorList>
            <person name="Rodriguez Cubillos JULIANA M."/>
            <person name="De Vega J."/>
        </authorList>
    </citation>
    <scope>NUCLEOTIDE SEQUENCE</scope>
</reference>
<evidence type="ECO:0000313" key="2">
    <source>
        <dbReference type="Proteomes" id="UP001177021"/>
    </source>
</evidence>
<comment type="caution">
    <text evidence="1">The sequence shown here is derived from an EMBL/GenBank/DDBJ whole genome shotgun (WGS) entry which is preliminary data.</text>
</comment>
<accession>A0ACB0M2K2</accession>
<dbReference type="Proteomes" id="UP001177021">
    <property type="component" value="Unassembled WGS sequence"/>
</dbReference>